<evidence type="ECO:0000256" key="4">
    <source>
        <dbReference type="ARBA" id="ARBA00022692"/>
    </source>
</evidence>
<feature type="transmembrane region" description="Helical" evidence="8">
    <location>
        <begin position="429"/>
        <end position="450"/>
    </location>
</feature>
<comment type="subcellular location">
    <subcellularLocation>
        <location evidence="1">Cell membrane</location>
        <topology evidence="1">Multi-pass membrane protein</topology>
    </subcellularLocation>
</comment>
<organism evidence="10 11">
    <name type="scientific">Rhodococcus antarcticus</name>
    <dbReference type="NCBI Taxonomy" id="2987751"/>
    <lineage>
        <taxon>Bacteria</taxon>
        <taxon>Bacillati</taxon>
        <taxon>Actinomycetota</taxon>
        <taxon>Actinomycetes</taxon>
        <taxon>Mycobacteriales</taxon>
        <taxon>Nocardiaceae</taxon>
        <taxon>Rhodococcus</taxon>
    </lineage>
</organism>
<evidence type="ECO:0000313" key="10">
    <source>
        <dbReference type="EMBL" id="UZJ23599.1"/>
    </source>
</evidence>
<dbReference type="PANTHER" id="PTHR42718:SF39">
    <property type="entry name" value="ACTINORHODIN TRANSPORTER-RELATED"/>
    <property type="match status" value="1"/>
</dbReference>
<dbReference type="PROSITE" id="PS50850">
    <property type="entry name" value="MFS"/>
    <property type="match status" value="1"/>
</dbReference>
<feature type="transmembrane region" description="Helical" evidence="8">
    <location>
        <begin position="95"/>
        <end position="117"/>
    </location>
</feature>
<feature type="transmembrane region" description="Helical" evidence="8">
    <location>
        <begin position="220"/>
        <end position="238"/>
    </location>
</feature>
<feature type="transmembrane region" description="Helical" evidence="8">
    <location>
        <begin position="244"/>
        <end position="266"/>
    </location>
</feature>
<protein>
    <submittedName>
        <fullName evidence="10">DHA2 family efflux MFS transporter permease subunit</fullName>
    </submittedName>
</protein>
<dbReference type="SUPFAM" id="SSF103473">
    <property type="entry name" value="MFS general substrate transporter"/>
    <property type="match status" value="1"/>
</dbReference>
<dbReference type="InterPro" id="IPR036259">
    <property type="entry name" value="MFS_trans_sf"/>
</dbReference>
<keyword evidence="2" id="KW-0813">Transport</keyword>
<keyword evidence="11" id="KW-1185">Reference proteome</keyword>
<feature type="region of interest" description="Disordered" evidence="7">
    <location>
        <begin position="570"/>
        <end position="668"/>
    </location>
</feature>
<feature type="transmembrane region" description="Helical" evidence="8">
    <location>
        <begin position="63"/>
        <end position="83"/>
    </location>
</feature>
<feature type="transmembrane region" description="Helical" evidence="8">
    <location>
        <begin position="385"/>
        <end position="408"/>
    </location>
</feature>
<feature type="transmembrane region" description="Helical" evidence="8">
    <location>
        <begin position="27"/>
        <end position="51"/>
    </location>
</feature>
<dbReference type="InterPro" id="IPR020846">
    <property type="entry name" value="MFS_dom"/>
</dbReference>
<dbReference type="RefSeq" id="WP_265381706.1">
    <property type="nucleotide sequence ID" value="NZ_CP110615.1"/>
</dbReference>
<feature type="transmembrane region" description="Helical" evidence="8">
    <location>
        <begin position="287"/>
        <end position="310"/>
    </location>
</feature>
<feature type="compositionally biased region" description="Gly residues" evidence="7">
    <location>
        <begin position="583"/>
        <end position="593"/>
    </location>
</feature>
<feature type="transmembrane region" description="Helical" evidence="8">
    <location>
        <begin position="547"/>
        <end position="564"/>
    </location>
</feature>
<keyword evidence="6 8" id="KW-0472">Membrane</keyword>
<proteinExistence type="predicted"/>
<keyword evidence="3" id="KW-1003">Cell membrane</keyword>
<evidence type="ECO:0000313" key="11">
    <source>
        <dbReference type="Proteomes" id="UP001164965"/>
    </source>
</evidence>
<reference evidence="10" key="1">
    <citation type="submission" date="2022-10" db="EMBL/GenBank/DDBJ databases">
        <title>Rhodococcus sp.75.</title>
        <authorList>
            <person name="Sun M."/>
        </authorList>
    </citation>
    <scope>NUCLEOTIDE SEQUENCE</scope>
    <source>
        <strain evidence="10">75</strain>
    </source>
</reference>
<dbReference type="Proteomes" id="UP001164965">
    <property type="component" value="Chromosome"/>
</dbReference>
<dbReference type="InterPro" id="IPR011701">
    <property type="entry name" value="MFS"/>
</dbReference>
<dbReference type="CDD" id="cd17321">
    <property type="entry name" value="MFS_MMR_MDR_like"/>
    <property type="match status" value="1"/>
</dbReference>
<dbReference type="NCBIfam" id="TIGR00711">
    <property type="entry name" value="efflux_EmrB"/>
    <property type="match status" value="1"/>
</dbReference>
<name>A0ABY6NWI9_9NOCA</name>
<dbReference type="EMBL" id="CP110615">
    <property type="protein sequence ID" value="UZJ23599.1"/>
    <property type="molecule type" value="Genomic_DNA"/>
</dbReference>
<keyword evidence="4 8" id="KW-0812">Transmembrane</keyword>
<evidence type="ECO:0000256" key="3">
    <source>
        <dbReference type="ARBA" id="ARBA00022475"/>
    </source>
</evidence>
<keyword evidence="5 8" id="KW-1133">Transmembrane helix</keyword>
<gene>
    <name evidence="10" type="ORF">RHODO2019_10255</name>
</gene>
<evidence type="ECO:0000259" key="9">
    <source>
        <dbReference type="PROSITE" id="PS50850"/>
    </source>
</evidence>
<feature type="transmembrane region" description="Helical" evidence="8">
    <location>
        <begin position="316"/>
        <end position="341"/>
    </location>
</feature>
<evidence type="ECO:0000256" key="5">
    <source>
        <dbReference type="ARBA" id="ARBA00022989"/>
    </source>
</evidence>
<feature type="transmembrane region" description="Helical" evidence="8">
    <location>
        <begin position="154"/>
        <end position="181"/>
    </location>
</feature>
<dbReference type="Gene3D" id="1.20.1720.10">
    <property type="entry name" value="Multidrug resistance protein D"/>
    <property type="match status" value="2"/>
</dbReference>
<evidence type="ECO:0000256" key="8">
    <source>
        <dbReference type="SAM" id="Phobius"/>
    </source>
</evidence>
<accession>A0ABY6NWI9</accession>
<feature type="region of interest" description="Disordered" evidence="7">
    <location>
        <begin position="1"/>
        <end position="23"/>
    </location>
</feature>
<feature type="region of interest" description="Disordered" evidence="7">
    <location>
        <begin position="490"/>
        <end position="511"/>
    </location>
</feature>
<dbReference type="InterPro" id="IPR004638">
    <property type="entry name" value="EmrB-like"/>
</dbReference>
<feature type="transmembrane region" description="Helical" evidence="8">
    <location>
        <begin position="187"/>
        <end position="208"/>
    </location>
</feature>
<feature type="domain" description="Major facilitator superfamily (MFS) profile" evidence="9">
    <location>
        <begin position="29"/>
        <end position="569"/>
    </location>
</feature>
<dbReference type="Pfam" id="PF07690">
    <property type="entry name" value="MFS_1"/>
    <property type="match status" value="1"/>
</dbReference>
<evidence type="ECO:0000256" key="2">
    <source>
        <dbReference type="ARBA" id="ARBA00022448"/>
    </source>
</evidence>
<evidence type="ECO:0000256" key="6">
    <source>
        <dbReference type="ARBA" id="ARBA00023136"/>
    </source>
</evidence>
<dbReference type="PANTHER" id="PTHR42718">
    <property type="entry name" value="MAJOR FACILITATOR SUPERFAMILY MULTIDRUG TRANSPORTER MFSC"/>
    <property type="match status" value="1"/>
</dbReference>
<dbReference type="PRINTS" id="PR01036">
    <property type="entry name" value="TCRTETB"/>
</dbReference>
<feature type="transmembrane region" description="Helical" evidence="8">
    <location>
        <begin position="353"/>
        <end position="373"/>
    </location>
</feature>
<sequence>MTSTAPAATRDVDQSAGASSGPSTGAWLTLVATLLAVFMQLLDVSIVNVALPSIAADLGASFSSLQLVITAYTLAFACTLITAARLGDLYGRRKVFLLALASFTGASILCGVSQTSLQLEGARVLQGFTAGFMAAQTLAIIATTFPPAQRGRVFGIYGATIGMATILGPTLGGALISWNVLGLQWRAIFLVNVPIGIVALVFGFRNLMDSRSDKAQRLDVPGVVLSAVGLFLLVYPLAEGRERGWPLWLVAMAVASVPVLAAFVLYEKRRGDRDDSPLIELSIFTDRAFAVGSLMALLFFSVLITFFFSVSLTLQAGFGFTALHSGLTTLPFAVGSAVLSASSNKIAQKLGSLVLLLGAGVLAVALTIFAFVLGQEGTTPHWLVLAGPLVLAGAGLGLFIAPLQTVILSGVKQENAGSASGVLPTFQQLGGSVGLAALGVLFFTLIGNAAPQSATEVRPALVQQLAAVPGLPAGAQAQLADTFSRCSAERLASSDPSATPAGCEPQTVPAGTPPEVAQAFQTAGGLLATAGQEVGGRSFLSSQQRTLWTMSGLLVVVMGLALLLPRRTEGHGGGAPGAPAGRAGDGGSGGNPGAGHASAGHHGAGHHGAGHPGAGHPGDPRDQDSADGELGGTTAPDTSVEHQRAHGTTAEHGTITAPAGEHRGRHEA</sequence>
<feature type="transmembrane region" description="Helical" evidence="8">
    <location>
        <begin position="123"/>
        <end position="142"/>
    </location>
</feature>
<evidence type="ECO:0000256" key="1">
    <source>
        <dbReference type="ARBA" id="ARBA00004651"/>
    </source>
</evidence>
<evidence type="ECO:0000256" key="7">
    <source>
        <dbReference type="SAM" id="MobiDB-lite"/>
    </source>
</evidence>